<name>A0ABW6APY4_9BACT</name>
<proteinExistence type="predicted"/>
<evidence type="ECO:0000313" key="1">
    <source>
        <dbReference type="EMBL" id="MFD2936674.1"/>
    </source>
</evidence>
<organism evidence="1 2">
    <name type="scientific">Spirosoma flavum</name>
    <dbReference type="NCBI Taxonomy" id="2048557"/>
    <lineage>
        <taxon>Bacteria</taxon>
        <taxon>Pseudomonadati</taxon>
        <taxon>Bacteroidota</taxon>
        <taxon>Cytophagia</taxon>
        <taxon>Cytophagales</taxon>
        <taxon>Cytophagaceae</taxon>
        <taxon>Spirosoma</taxon>
    </lineage>
</organism>
<comment type="caution">
    <text evidence="1">The sequence shown here is derived from an EMBL/GenBank/DDBJ whole genome shotgun (WGS) entry which is preliminary data.</text>
</comment>
<sequence>MVPIASNADIHIQRGHSILFDEGILYDNFLGKRLGVTHLVSLVVGRLRSGAVQEKQQKARFRRGSQAFSVGTNLLN</sequence>
<protein>
    <submittedName>
        <fullName evidence="1">Uncharacterized protein</fullName>
    </submittedName>
</protein>
<dbReference type="EMBL" id="JBHUOM010000023">
    <property type="protein sequence ID" value="MFD2936674.1"/>
    <property type="molecule type" value="Genomic_DNA"/>
</dbReference>
<accession>A0ABW6APY4</accession>
<reference evidence="2" key="1">
    <citation type="journal article" date="2019" name="Int. J. Syst. Evol. Microbiol.">
        <title>The Global Catalogue of Microorganisms (GCM) 10K type strain sequencing project: providing services to taxonomists for standard genome sequencing and annotation.</title>
        <authorList>
            <consortium name="The Broad Institute Genomics Platform"/>
            <consortium name="The Broad Institute Genome Sequencing Center for Infectious Disease"/>
            <person name="Wu L."/>
            <person name="Ma J."/>
        </authorList>
    </citation>
    <scope>NUCLEOTIDE SEQUENCE [LARGE SCALE GENOMIC DNA]</scope>
    <source>
        <strain evidence="2">KCTC 52490</strain>
    </source>
</reference>
<keyword evidence="2" id="KW-1185">Reference proteome</keyword>
<gene>
    <name evidence="1" type="ORF">ACFS25_23030</name>
</gene>
<evidence type="ECO:0000313" key="2">
    <source>
        <dbReference type="Proteomes" id="UP001597512"/>
    </source>
</evidence>
<dbReference type="RefSeq" id="WP_381505690.1">
    <property type="nucleotide sequence ID" value="NZ_JBHUOM010000023.1"/>
</dbReference>
<dbReference type="Proteomes" id="UP001597512">
    <property type="component" value="Unassembled WGS sequence"/>
</dbReference>